<gene>
    <name evidence="2" type="ORF">CBYS24578_00007941</name>
</gene>
<evidence type="ECO:0000256" key="1">
    <source>
        <dbReference type="SAM" id="Phobius"/>
    </source>
</evidence>
<proteinExistence type="predicted"/>
<accession>A0A9N9UDK7</accession>
<keyword evidence="1" id="KW-1133">Transmembrane helix</keyword>
<sequence length="260" mass="28513">MNSASVIQIIEYGRRYILQAWSPTDVSENIAKILIDTLATASPDEKAVLICRFVKSKQDELSNIIIGVVYPFERFSCISALVASLSAGLLSWNWFPVPPYTAKVCILCSLLHSLIGVGVATQQMLALSRAEIHPLFVDIIQRGVFGSPVSTSSSGAPAGTFWRSFVWQVPIMLLGNSIMFVIVALCIAVYAEAARARVWGAETITAMSFTISFCFGTFCYLVSWYQVESEMQAALQADEHLVQSVVDDQDDEPESHDASV</sequence>
<keyword evidence="1" id="KW-0472">Membrane</keyword>
<dbReference type="EMBL" id="CABFNO020001405">
    <property type="protein sequence ID" value="CAG9986743.1"/>
    <property type="molecule type" value="Genomic_DNA"/>
</dbReference>
<dbReference type="OrthoDB" id="5409246at2759"/>
<keyword evidence="1" id="KW-0812">Transmembrane</keyword>
<feature type="transmembrane region" description="Helical" evidence="1">
    <location>
        <begin position="100"/>
        <end position="120"/>
    </location>
</feature>
<comment type="caution">
    <text evidence="2">The sequence shown here is derived from an EMBL/GenBank/DDBJ whole genome shotgun (WGS) entry which is preliminary data.</text>
</comment>
<evidence type="ECO:0000313" key="3">
    <source>
        <dbReference type="Proteomes" id="UP000754883"/>
    </source>
</evidence>
<evidence type="ECO:0000313" key="2">
    <source>
        <dbReference type="EMBL" id="CAG9986743.1"/>
    </source>
</evidence>
<dbReference type="AlphaFoldDB" id="A0A9N9UDK7"/>
<name>A0A9N9UDK7_9HYPO</name>
<organism evidence="2 3">
    <name type="scientific">Clonostachys byssicola</name>
    <dbReference type="NCBI Taxonomy" id="160290"/>
    <lineage>
        <taxon>Eukaryota</taxon>
        <taxon>Fungi</taxon>
        <taxon>Dikarya</taxon>
        <taxon>Ascomycota</taxon>
        <taxon>Pezizomycotina</taxon>
        <taxon>Sordariomycetes</taxon>
        <taxon>Hypocreomycetidae</taxon>
        <taxon>Hypocreales</taxon>
        <taxon>Bionectriaceae</taxon>
        <taxon>Clonostachys</taxon>
    </lineage>
</organism>
<protein>
    <submittedName>
        <fullName evidence="2">Uncharacterized protein</fullName>
    </submittedName>
</protein>
<feature type="transmembrane region" description="Helical" evidence="1">
    <location>
        <begin position="75"/>
        <end position="94"/>
    </location>
</feature>
<keyword evidence="3" id="KW-1185">Reference proteome</keyword>
<feature type="transmembrane region" description="Helical" evidence="1">
    <location>
        <begin position="171"/>
        <end position="191"/>
    </location>
</feature>
<feature type="transmembrane region" description="Helical" evidence="1">
    <location>
        <begin position="203"/>
        <end position="222"/>
    </location>
</feature>
<dbReference type="Proteomes" id="UP000754883">
    <property type="component" value="Unassembled WGS sequence"/>
</dbReference>
<reference evidence="2" key="1">
    <citation type="submission" date="2021-10" db="EMBL/GenBank/DDBJ databases">
        <authorList>
            <person name="Piombo E."/>
        </authorList>
    </citation>
    <scope>NUCLEOTIDE SEQUENCE</scope>
</reference>